<accession>A0A316E012</accession>
<dbReference type="SUPFAM" id="SSF88723">
    <property type="entry name" value="PIN domain-like"/>
    <property type="match status" value="1"/>
</dbReference>
<name>A0A316E012_9BACT</name>
<evidence type="ECO:0000313" key="2">
    <source>
        <dbReference type="EMBL" id="PWK23326.1"/>
    </source>
</evidence>
<reference evidence="2 3" key="1">
    <citation type="submission" date="2018-05" db="EMBL/GenBank/DDBJ databases">
        <title>Genomic Encyclopedia of Archaeal and Bacterial Type Strains, Phase II (KMG-II): from individual species to whole genera.</title>
        <authorList>
            <person name="Goeker M."/>
        </authorList>
    </citation>
    <scope>NUCLEOTIDE SEQUENCE [LARGE SCALE GENOMIC DNA]</scope>
    <source>
        <strain evidence="2 3">DSM 22214</strain>
    </source>
</reference>
<protein>
    <submittedName>
        <fullName evidence="2">Putative PIN family toxin of toxin-antitoxin system</fullName>
    </submittedName>
</protein>
<dbReference type="CDD" id="cd09854">
    <property type="entry name" value="PIN_VapC-like"/>
    <property type="match status" value="1"/>
</dbReference>
<dbReference type="EMBL" id="QGGO01000017">
    <property type="protein sequence ID" value="PWK23326.1"/>
    <property type="molecule type" value="Genomic_DNA"/>
</dbReference>
<proteinExistence type="predicted"/>
<dbReference type="InterPro" id="IPR029060">
    <property type="entry name" value="PIN-like_dom_sf"/>
</dbReference>
<dbReference type="Proteomes" id="UP000245489">
    <property type="component" value="Unassembled WGS sequence"/>
</dbReference>
<dbReference type="InterPro" id="IPR002850">
    <property type="entry name" value="PIN_toxin-like"/>
</dbReference>
<dbReference type="NCBIfam" id="TIGR00305">
    <property type="entry name" value="putative toxin-antitoxin system toxin component, PIN family"/>
    <property type="match status" value="1"/>
</dbReference>
<feature type="domain" description="PIN" evidence="1">
    <location>
        <begin position="3"/>
        <end position="110"/>
    </location>
</feature>
<organism evidence="2 3">
    <name type="scientific">Arcicella aurantiaca</name>
    <dbReference type="NCBI Taxonomy" id="591202"/>
    <lineage>
        <taxon>Bacteria</taxon>
        <taxon>Pseudomonadati</taxon>
        <taxon>Bacteroidota</taxon>
        <taxon>Cytophagia</taxon>
        <taxon>Cytophagales</taxon>
        <taxon>Flectobacillaceae</taxon>
        <taxon>Arcicella</taxon>
    </lineage>
</organism>
<dbReference type="RefSeq" id="WP_229201530.1">
    <property type="nucleotide sequence ID" value="NZ_QGGO01000017.1"/>
</dbReference>
<dbReference type="PANTHER" id="PTHR34610">
    <property type="entry name" value="SSL7007 PROTEIN"/>
    <property type="match status" value="1"/>
</dbReference>
<dbReference type="PANTHER" id="PTHR34610:SF3">
    <property type="entry name" value="SSL7007 PROTEIN"/>
    <property type="match status" value="1"/>
</dbReference>
<dbReference type="Pfam" id="PF13470">
    <property type="entry name" value="PIN_3"/>
    <property type="match status" value="1"/>
</dbReference>
<evidence type="ECO:0000313" key="3">
    <source>
        <dbReference type="Proteomes" id="UP000245489"/>
    </source>
</evidence>
<comment type="caution">
    <text evidence="2">The sequence shown here is derived from an EMBL/GenBank/DDBJ whole genome shotgun (WGS) entry which is preliminary data.</text>
</comment>
<sequence length="138" mass="16200">MMRILLDTNVLLVSIGKKSQYRPIFDAFLQQKYTLIISNDVLLEYAEIIEFKTNALVADNIIELLLSKSNVEKSEIYFKWELLKIDYDDNKFEDTAIVGNVDYIVTNDRHFKPLKEVDFPKVEIIHIDDFLDIVKKLI</sequence>
<dbReference type="AlphaFoldDB" id="A0A316E012"/>
<gene>
    <name evidence="2" type="ORF">LV89_03143</name>
</gene>
<evidence type="ECO:0000259" key="1">
    <source>
        <dbReference type="Pfam" id="PF13470"/>
    </source>
</evidence>
<dbReference type="InterPro" id="IPR002716">
    <property type="entry name" value="PIN_dom"/>
</dbReference>
<keyword evidence="3" id="KW-1185">Reference proteome</keyword>